<comment type="similarity">
    <text evidence="2">Belongs to the FUN14 family.</text>
</comment>
<evidence type="ECO:0000313" key="7">
    <source>
        <dbReference type="EMBL" id="SZX70809.1"/>
    </source>
</evidence>
<reference evidence="7 8" key="1">
    <citation type="submission" date="2016-10" db="EMBL/GenBank/DDBJ databases">
        <authorList>
            <person name="Cai Z."/>
        </authorList>
    </citation>
    <scope>NUCLEOTIDE SEQUENCE [LARGE SCALE GENOMIC DNA]</scope>
</reference>
<comment type="subcellular location">
    <subcellularLocation>
        <location evidence="1">Membrane</location>
    </subcellularLocation>
</comment>
<dbReference type="GO" id="GO:0016020">
    <property type="term" value="C:membrane"/>
    <property type="evidence" value="ECO:0007669"/>
    <property type="project" value="UniProtKB-SubCell"/>
</dbReference>
<evidence type="ECO:0000256" key="6">
    <source>
        <dbReference type="SAM" id="MobiDB-lite"/>
    </source>
</evidence>
<evidence type="ECO:0000256" key="1">
    <source>
        <dbReference type="ARBA" id="ARBA00004370"/>
    </source>
</evidence>
<evidence type="ECO:0000256" key="5">
    <source>
        <dbReference type="ARBA" id="ARBA00023136"/>
    </source>
</evidence>
<feature type="region of interest" description="Disordered" evidence="6">
    <location>
        <begin position="33"/>
        <end position="77"/>
    </location>
</feature>
<sequence>MDADEPCTRFRARYSGQLQRELGAHAPIQPATTRAAAVLSAPAGSRVGKPHTAGGSGSNGGNNSSSRKHVGEHDDGSSSGWTSSLLSRLLAGTLLLQQLVQAGPAAAAWGSRSRVEAKQEELRLLPAWEIDAFVDRMSDLSGPILNNMGFSGLLGAASAAALKWVGRTLAAAVGMSLLLVQVLSHYNVVTVNWSVVHRQAQQVLDRTGDGRLDKDDYKRVLKQGMVIMSEGVPSVSGFLVGFVVGLKVF</sequence>
<organism evidence="7 8">
    <name type="scientific">Tetradesmus obliquus</name>
    <name type="common">Green alga</name>
    <name type="synonym">Acutodesmus obliquus</name>
    <dbReference type="NCBI Taxonomy" id="3088"/>
    <lineage>
        <taxon>Eukaryota</taxon>
        <taxon>Viridiplantae</taxon>
        <taxon>Chlorophyta</taxon>
        <taxon>core chlorophytes</taxon>
        <taxon>Chlorophyceae</taxon>
        <taxon>CS clade</taxon>
        <taxon>Sphaeropleales</taxon>
        <taxon>Scenedesmaceae</taxon>
        <taxon>Tetradesmus</taxon>
    </lineage>
</organism>
<keyword evidence="4" id="KW-1133">Transmembrane helix</keyword>
<protein>
    <recommendedName>
        <fullName evidence="9">EF-hand domain-containing protein</fullName>
    </recommendedName>
</protein>
<dbReference type="Proteomes" id="UP000256970">
    <property type="component" value="Unassembled WGS sequence"/>
</dbReference>
<dbReference type="PANTHER" id="PTHR21346">
    <property type="entry name" value="FUN14 DOMAIN CONTAINING"/>
    <property type="match status" value="1"/>
</dbReference>
<dbReference type="STRING" id="3088.A0A383W102"/>
<dbReference type="EMBL" id="FNXT01001011">
    <property type="protein sequence ID" value="SZX70809.1"/>
    <property type="molecule type" value="Genomic_DNA"/>
</dbReference>
<evidence type="ECO:0000256" key="4">
    <source>
        <dbReference type="ARBA" id="ARBA00022989"/>
    </source>
</evidence>
<keyword evidence="8" id="KW-1185">Reference proteome</keyword>
<evidence type="ECO:0008006" key="9">
    <source>
        <dbReference type="Google" id="ProtNLM"/>
    </source>
</evidence>
<name>A0A383W102_TETOB</name>
<dbReference type="PANTHER" id="PTHR21346:SF10">
    <property type="entry name" value="TRANSMEMBRANE PROTEIN"/>
    <property type="match status" value="1"/>
</dbReference>
<proteinExistence type="inferred from homology"/>
<evidence type="ECO:0000256" key="2">
    <source>
        <dbReference type="ARBA" id="ARBA00009160"/>
    </source>
</evidence>
<keyword evidence="5" id="KW-0472">Membrane</keyword>
<gene>
    <name evidence="7" type="ORF">BQ4739_LOCUS10977</name>
</gene>
<dbReference type="InterPro" id="IPR007014">
    <property type="entry name" value="FUN14"/>
</dbReference>
<dbReference type="Pfam" id="PF04930">
    <property type="entry name" value="FUN14"/>
    <property type="match status" value="1"/>
</dbReference>
<evidence type="ECO:0000313" key="8">
    <source>
        <dbReference type="Proteomes" id="UP000256970"/>
    </source>
</evidence>
<evidence type="ECO:0000256" key="3">
    <source>
        <dbReference type="ARBA" id="ARBA00022692"/>
    </source>
</evidence>
<accession>A0A383W102</accession>
<dbReference type="AlphaFoldDB" id="A0A383W102"/>
<keyword evidence="3" id="KW-0812">Transmembrane</keyword>